<name>A0A1M4VPP0_9CLOT</name>
<reference evidence="4 5" key="1">
    <citation type="submission" date="2016-11" db="EMBL/GenBank/DDBJ databases">
        <authorList>
            <person name="Jaros S."/>
            <person name="Januszkiewicz K."/>
            <person name="Wedrychowicz H."/>
        </authorList>
    </citation>
    <scope>NUCLEOTIDE SEQUENCE [LARGE SCALE GENOMIC DNA]</scope>
    <source>
        <strain evidence="4 5">DSM 2631</strain>
    </source>
</reference>
<evidence type="ECO:0000259" key="2">
    <source>
        <dbReference type="Pfam" id="PF00534"/>
    </source>
</evidence>
<dbReference type="SUPFAM" id="SSF53756">
    <property type="entry name" value="UDP-Glycosyltransferase/glycogen phosphorylase"/>
    <property type="match status" value="1"/>
</dbReference>
<dbReference type="STRING" id="1533.SAMN05443638_10887"/>
<organism evidence="4 5">
    <name type="scientific">Clostridium fallax</name>
    <dbReference type="NCBI Taxonomy" id="1533"/>
    <lineage>
        <taxon>Bacteria</taxon>
        <taxon>Bacillati</taxon>
        <taxon>Bacillota</taxon>
        <taxon>Clostridia</taxon>
        <taxon>Eubacteriales</taxon>
        <taxon>Clostridiaceae</taxon>
        <taxon>Clostridium</taxon>
    </lineage>
</organism>
<dbReference type="AlphaFoldDB" id="A0A1M4VPP0"/>
<dbReference type="PANTHER" id="PTHR46401:SF2">
    <property type="entry name" value="GLYCOSYLTRANSFERASE WBBK-RELATED"/>
    <property type="match status" value="1"/>
</dbReference>
<evidence type="ECO:0000313" key="5">
    <source>
        <dbReference type="Proteomes" id="UP000184035"/>
    </source>
</evidence>
<evidence type="ECO:0000313" key="4">
    <source>
        <dbReference type="EMBL" id="SHE71006.1"/>
    </source>
</evidence>
<dbReference type="RefSeq" id="WP_072894874.1">
    <property type="nucleotide sequence ID" value="NZ_FQVM01000008.1"/>
</dbReference>
<evidence type="ECO:0000256" key="1">
    <source>
        <dbReference type="ARBA" id="ARBA00022679"/>
    </source>
</evidence>
<dbReference type="InterPro" id="IPR028098">
    <property type="entry name" value="Glyco_trans_4-like_N"/>
</dbReference>
<dbReference type="Pfam" id="PF00534">
    <property type="entry name" value="Glycos_transf_1"/>
    <property type="match status" value="1"/>
</dbReference>
<dbReference type="EMBL" id="FQVM01000008">
    <property type="protein sequence ID" value="SHE71006.1"/>
    <property type="molecule type" value="Genomic_DNA"/>
</dbReference>
<protein>
    <submittedName>
        <fullName evidence="4">Glycosyltransferase involved in cell wall bisynthesis</fullName>
    </submittedName>
</protein>
<dbReference type="OrthoDB" id="9778406at2"/>
<dbReference type="Proteomes" id="UP000184035">
    <property type="component" value="Unassembled WGS sequence"/>
</dbReference>
<gene>
    <name evidence="4" type="ORF">SAMN05443638_10887</name>
</gene>
<dbReference type="PANTHER" id="PTHR46401">
    <property type="entry name" value="GLYCOSYLTRANSFERASE WBBK-RELATED"/>
    <property type="match status" value="1"/>
</dbReference>
<keyword evidence="5" id="KW-1185">Reference proteome</keyword>
<proteinExistence type="predicted"/>
<dbReference type="GO" id="GO:0016757">
    <property type="term" value="F:glycosyltransferase activity"/>
    <property type="evidence" value="ECO:0007669"/>
    <property type="project" value="InterPro"/>
</dbReference>
<keyword evidence="1 4" id="KW-0808">Transferase</keyword>
<dbReference type="InterPro" id="IPR001296">
    <property type="entry name" value="Glyco_trans_1"/>
</dbReference>
<dbReference type="Pfam" id="PF13439">
    <property type="entry name" value="Glyco_transf_4"/>
    <property type="match status" value="1"/>
</dbReference>
<sequence length="360" mass="41982">MNIAFVGIREDELKTVSAPKRVGNALFNRLRKNSQDNYYFFSLNLENETDLIERDKNIIRGNLNQLGNFIRDNNIDVVYFARYYSKIALSLIWLKLRYKFKLVYTAHGIVKKEHEINKSFSSLSIFIEKLLLKSCDKVIVVSEKTKKELANYYKNLELNNVVVIPNGVNKIESNKDFDFKKELNIRNNKKNILTIGIRKIKNIEEILETFKNNKTISHKANLIVIGETTTEYSKKIIDKYKDCEGIIFKELMKPANLFAVYNNIDLYIQISKFETFGISIVEALLSGKNVILSKLLPIAKYFTDKEVYFYEYKNNNLSDVIIEALNNNNIKAIEGCKKVEKMFNWDTVSEKYEKIFKSLS</sequence>
<feature type="domain" description="Glycosyl transferase family 1" evidence="2">
    <location>
        <begin position="179"/>
        <end position="329"/>
    </location>
</feature>
<evidence type="ECO:0000259" key="3">
    <source>
        <dbReference type="Pfam" id="PF13439"/>
    </source>
</evidence>
<feature type="domain" description="Glycosyltransferase subfamily 4-like N-terminal" evidence="3">
    <location>
        <begin position="59"/>
        <end position="169"/>
    </location>
</feature>
<dbReference type="CDD" id="cd03801">
    <property type="entry name" value="GT4_PimA-like"/>
    <property type="match status" value="1"/>
</dbReference>
<accession>A0A1M4VPP0</accession>
<dbReference type="Gene3D" id="3.40.50.2000">
    <property type="entry name" value="Glycogen Phosphorylase B"/>
    <property type="match status" value="2"/>
</dbReference>